<dbReference type="AlphaFoldDB" id="A0A1D1Y7W9"/>
<organism evidence="2">
    <name type="scientific">Anthurium amnicola</name>
    <dbReference type="NCBI Taxonomy" id="1678845"/>
    <lineage>
        <taxon>Eukaryota</taxon>
        <taxon>Viridiplantae</taxon>
        <taxon>Streptophyta</taxon>
        <taxon>Embryophyta</taxon>
        <taxon>Tracheophyta</taxon>
        <taxon>Spermatophyta</taxon>
        <taxon>Magnoliopsida</taxon>
        <taxon>Liliopsida</taxon>
        <taxon>Araceae</taxon>
        <taxon>Pothoideae</taxon>
        <taxon>Potheae</taxon>
        <taxon>Anthurium</taxon>
    </lineage>
</organism>
<proteinExistence type="predicted"/>
<evidence type="ECO:0000256" key="1">
    <source>
        <dbReference type="SAM" id="MobiDB-lite"/>
    </source>
</evidence>
<keyword evidence="2" id="KW-0436">Ligase</keyword>
<dbReference type="GO" id="GO:0016874">
    <property type="term" value="F:ligase activity"/>
    <property type="evidence" value="ECO:0007669"/>
    <property type="project" value="UniProtKB-KW"/>
</dbReference>
<reference evidence="2" key="1">
    <citation type="submission" date="2015-07" db="EMBL/GenBank/DDBJ databases">
        <title>Transcriptome Assembly of Anthurium amnicola.</title>
        <authorList>
            <person name="Suzuki J."/>
        </authorList>
    </citation>
    <scope>NUCLEOTIDE SEQUENCE</scope>
</reference>
<accession>A0A1D1Y7W9</accession>
<feature type="region of interest" description="Disordered" evidence="1">
    <location>
        <begin position="123"/>
        <end position="143"/>
    </location>
</feature>
<dbReference type="EMBL" id="GDJX01017220">
    <property type="protein sequence ID" value="JAT50716.1"/>
    <property type="molecule type" value="Transcribed_RNA"/>
</dbReference>
<gene>
    <name evidence="2" type="primary">ligA_12</name>
    <name evidence="2" type="ORF">g.50571</name>
</gene>
<evidence type="ECO:0000313" key="2">
    <source>
        <dbReference type="EMBL" id="JAT50716.1"/>
    </source>
</evidence>
<name>A0A1D1Y7W9_9ARAE</name>
<protein>
    <submittedName>
        <fullName evidence="2">DNA ligase</fullName>
    </submittedName>
</protein>
<feature type="non-terminal residue" evidence="2">
    <location>
        <position position="165"/>
    </location>
</feature>
<sequence>MLLREVSVHFRGDPLILEGNTCPTAPPPISFCSSLPNTNYFVLLLCLSLLNPTRGGSEATIPTFSDLSEHGNLKKSLEASVASIPRLTTAALSPSSRPSDAVGATPDWCFVHRHHRPQCCEEAALPSSKTPGDHEPGQPPVGLARVGQRNWVVGFDPLRACTRST</sequence>